<keyword evidence="2" id="KW-0540">Nuclease</keyword>
<feature type="compositionally biased region" description="Polar residues" evidence="4">
    <location>
        <begin position="243"/>
        <end position="261"/>
    </location>
</feature>
<dbReference type="InterPro" id="IPR007346">
    <property type="entry name" value="Endonuclease-I"/>
</dbReference>
<dbReference type="SUPFAM" id="SSF54060">
    <property type="entry name" value="His-Me finger endonucleases"/>
    <property type="match status" value="1"/>
</dbReference>
<keyword evidence="7" id="KW-1185">Reference proteome</keyword>
<dbReference type="SUPFAM" id="SSF57884">
    <property type="entry name" value="Ada DNA repair protein, N-terminal domain (N-Ada 10)"/>
    <property type="match status" value="1"/>
</dbReference>
<proteinExistence type="inferred from homology"/>
<dbReference type="AlphaFoldDB" id="A0A847R4W0"/>
<organism evidence="6 7">
    <name type="scientific">Marinomonas profundi</name>
    <dbReference type="NCBI Taxonomy" id="2726122"/>
    <lineage>
        <taxon>Bacteria</taxon>
        <taxon>Pseudomonadati</taxon>
        <taxon>Pseudomonadota</taxon>
        <taxon>Gammaproteobacteria</taxon>
        <taxon>Oceanospirillales</taxon>
        <taxon>Oceanospirillaceae</taxon>
        <taxon>Marinomonas</taxon>
    </lineage>
</organism>
<dbReference type="GO" id="GO:0004518">
    <property type="term" value="F:nuclease activity"/>
    <property type="evidence" value="ECO:0007669"/>
    <property type="project" value="UniProtKB-KW"/>
</dbReference>
<dbReference type="InterPro" id="IPR044925">
    <property type="entry name" value="His-Me_finger_sf"/>
</dbReference>
<sequence>MFKRISFAIFLAVFVHNLANAAPANFDQAKTLLRQHVYFDQNTQGDLYCRCQWDWRGRSGGSISSQNAAACGLDQSYQPTRAQRTEWEHVFAASNAANHFPCWREDGRSNCQKTNPTFNAMEADMHNLTPVVGSLNAVRSNYKWGLIPGEAREFGRCDFEVDRAQRVAEPPESARGMIARIKLYFADRYNIRLSSQQRQLFQSWNAIHPVTDWELERDRRIAKYQGWHNPYVLERARLGTVSPSNNVPQSTDVQAHQTAPPTDTEVVRGNRRSGVYHLASGCPSYHSISNANIVEFDNESNAIEAGFRKAGNCR</sequence>
<protein>
    <submittedName>
        <fullName evidence="6">Deoxyribonuclease I</fullName>
    </submittedName>
</protein>
<evidence type="ECO:0000313" key="6">
    <source>
        <dbReference type="EMBL" id="NLQ19052.1"/>
    </source>
</evidence>
<dbReference type="Pfam" id="PF04231">
    <property type="entry name" value="Endonuclease_1"/>
    <property type="match status" value="1"/>
</dbReference>
<dbReference type="EMBL" id="JABAEK010000026">
    <property type="protein sequence ID" value="NLQ19052.1"/>
    <property type="molecule type" value="Genomic_DNA"/>
</dbReference>
<dbReference type="InterPro" id="IPR035451">
    <property type="entry name" value="Ada-like_dom_sf"/>
</dbReference>
<comment type="similarity">
    <text evidence="1">Belongs to the EndA/NucM nuclease family.</text>
</comment>
<dbReference type="Proteomes" id="UP000586067">
    <property type="component" value="Unassembled WGS sequence"/>
</dbReference>
<evidence type="ECO:0000256" key="5">
    <source>
        <dbReference type="SAM" id="SignalP"/>
    </source>
</evidence>
<dbReference type="RefSeq" id="WP_168827404.1">
    <property type="nucleotide sequence ID" value="NZ_CP073013.1"/>
</dbReference>
<keyword evidence="5" id="KW-0732">Signal</keyword>
<comment type="caution">
    <text evidence="6">The sequence shown here is derived from an EMBL/GenBank/DDBJ whole genome shotgun (WGS) entry which is preliminary data.</text>
</comment>
<dbReference type="PANTHER" id="PTHR33607:SF2">
    <property type="entry name" value="ENDONUCLEASE-1"/>
    <property type="match status" value="1"/>
</dbReference>
<evidence type="ECO:0000256" key="4">
    <source>
        <dbReference type="SAM" id="MobiDB-lite"/>
    </source>
</evidence>
<evidence type="ECO:0000313" key="7">
    <source>
        <dbReference type="Proteomes" id="UP000586067"/>
    </source>
</evidence>
<dbReference type="Gene3D" id="3.40.10.10">
    <property type="entry name" value="DNA Methylphosphotriester Repair Domain"/>
    <property type="match status" value="1"/>
</dbReference>
<feature type="region of interest" description="Disordered" evidence="4">
    <location>
        <begin position="243"/>
        <end position="265"/>
    </location>
</feature>
<dbReference type="GO" id="GO:0016787">
    <property type="term" value="F:hydrolase activity"/>
    <property type="evidence" value="ECO:0007669"/>
    <property type="project" value="UniProtKB-KW"/>
</dbReference>
<name>A0A847R4W0_9GAMM</name>
<dbReference type="PANTHER" id="PTHR33607">
    <property type="entry name" value="ENDONUCLEASE-1"/>
    <property type="match status" value="1"/>
</dbReference>
<evidence type="ECO:0000256" key="2">
    <source>
        <dbReference type="ARBA" id="ARBA00022722"/>
    </source>
</evidence>
<reference evidence="6 7" key="1">
    <citation type="submission" date="2020-04" db="EMBL/GenBank/DDBJ databases">
        <title>Marinomonas sp. M1K-6 isolated from the deep seawater of the Mariana Trench.</title>
        <authorList>
            <person name="Li Y."/>
        </authorList>
    </citation>
    <scope>NUCLEOTIDE SEQUENCE [LARGE SCALE GENOMIC DNA]</scope>
    <source>
        <strain evidence="6 7">M1K-6</strain>
    </source>
</reference>
<gene>
    <name evidence="6" type="ORF">HGG82_15725</name>
</gene>
<keyword evidence="3" id="KW-0378">Hydrolase</keyword>
<evidence type="ECO:0000256" key="1">
    <source>
        <dbReference type="ARBA" id="ARBA00006429"/>
    </source>
</evidence>
<evidence type="ECO:0000256" key="3">
    <source>
        <dbReference type="ARBA" id="ARBA00022801"/>
    </source>
</evidence>
<feature type="signal peptide" evidence="5">
    <location>
        <begin position="1"/>
        <end position="21"/>
    </location>
</feature>
<accession>A0A847R4W0</accession>
<feature type="chain" id="PRO_5032536084" evidence="5">
    <location>
        <begin position="22"/>
        <end position="314"/>
    </location>
</feature>